<dbReference type="InterPro" id="IPR007345">
    <property type="entry name" value="Polysacch_pyruvyl_Trfase"/>
</dbReference>
<comment type="caution">
    <text evidence="2">The sequence shown here is derived from an EMBL/GenBank/DDBJ whole genome shotgun (WGS) entry which is preliminary data.</text>
</comment>
<dbReference type="GO" id="GO:0016740">
    <property type="term" value="F:transferase activity"/>
    <property type="evidence" value="ECO:0007669"/>
    <property type="project" value="UniProtKB-KW"/>
</dbReference>
<dbReference type="EMBL" id="WCTJ01000018">
    <property type="protein sequence ID" value="KAB4252628.1"/>
    <property type="molecule type" value="Genomic_DNA"/>
</dbReference>
<evidence type="ECO:0000313" key="3">
    <source>
        <dbReference type="Proteomes" id="UP000487989"/>
    </source>
</evidence>
<feature type="domain" description="Polysaccharide pyruvyl transferase" evidence="1">
    <location>
        <begin position="13"/>
        <end position="307"/>
    </location>
</feature>
<proteinExistence type="predicted"/>
<gene>
    <name evidence="2" type="ORF">GAP48_12145</name>
</gene>
<dbReference type="AlphaFoldDB" id="A0A6I0LXM8"/>
<evidence type="ECO:0000259" key="1">
    <source>
        <dbReference type="Pfam" id="PF04230"/>
    </source>
</evidence>
<dbReference type="Pfam" id="PF04230">
    <property type="entry name" value="PS_pyruv_trans"/>
    <property type="match status" value="1"/>
</dbReference>
<organism evidence="2 3">
    <name type="scientific">Bacteroides uniformis</name>
    <dbReference type="NCBI Taxonomy" id="820"/>
    <lineage>
        <taxon>Bacteria</taxon>
        <taxon>Pseudomonadati</taxon>
        <taxon>Bacteroidota</taxon>
        <taxon>Bacteroidia</taxon>
        <taxon>Bacteroidales</taxon>
        <taxon>Bacteroidaceae</taxon>
        <taxon>Bacteroides</taxon>
    </lineage>
</organism>
<reference evidence="2 3" key="1">
    <citation type="journal article" date="2019" name="Nat. Med.">
        <title>A library of human gut bacterial isolates paired with longitudinal multiomics data enables mechanistic microbiome research.</title>
        <authorList>
            <person name="Poyet M."/>
            <person name="Groussin M."/>
            <person name="Gibbons S.M."/>
            <person name="Avila-Pacheco J."/>
            <person name="Jiang X."/>
            <person name="Kearney S.M."/>
            <person name="Perrotta A.R."/>
            <person name="Berdy B."/>
            <person name="Zhao S."/>
            <person name="Lieberman T.D."/>
            <person name="Swanson P.K."/>
            <person name="Smith M."/>
            <person name="Roesemann S."/>
            <person name="Alexander J.E."/>
            <person name="Rich S.A."/>
            <person name="Livny J."/>
            <person name="Vlamakis H."/>
            <person name="Clish C."/>
            <person name="Bullock K."/>
            <person name="Deik A."/>
            <person name="Scott J."/>
            <person name="Pierce K.A."/>
            <person name="Xavier R.J."/>
            <person name="Alm E.J."/>
        </authorList>
    </citation>
    <scope>NUCLEOTIDE SEQUENCE [LARGE SCALE GENOMIC DNA]</scope>
    <source>
        <strain evidence="2 3">BIOML-A3</strain>
    </source>
</reference>
<name>A0A6I0LXM8_BACUN</name>
<sequence length="362" mass="41565">MKIGILTFHASHNYGSMLQAYALLHVIMGMGHDCKIINLRTDVQKSLIQPEIRWSHPRTTLSHIIKHPLRTLTLSRKYSRFERFLCENLCCSHELHTHAEVGEYIRQSGIEAVVVGSDQIWNPACWDFDWSYLLDFDFSIRRIAYAPSMGHTPEMIAQSKQKRMATCWNRFDALSTREQRGSAFVTSLTGKPCATVLDPTLLLAANDYNRLSLSSSLPSEYIFYYTPREEPGTFLKAQELARQTGLKILVTQDSSEYTGTNVIRINDCGPREFINIIRGASYCIGNSFHLLAFSLIFHREFIMLSYQKDSRMLNILEPLGLQDRLVNTDAELSVMNKIDYKKIDRKMTEMRKSSLKYLANAL</sequence>
<protein>
    <submittedName>
        <fullName evidence="2">Polysaccharide pyruvyl transferase family protein</fullName>
    </submittedName>
</protein>
<keyword evidence="2" id="KW-0808">Transferase</keyword>
<evidence type="ECO:0000313" key="2">
    <source>
        <dbReference type="EMBL" id="KAB4252628.1"/>
    </source>
</evidence>
<accession>A0A6I0LXM8</accession>
<dbReference type="Proteomes" id="UP000487989">
    <property type="component" value="Unassembled WGS sequence"/>
</dbReference>